<dbReference type="AlphaFoldDB" id="A0AAV3Y6F1"/>
<comment type="caution">
    <text evidence="1">The sequence shown here is derived from an EMBL/GenBank/DDBJ whole genome shotgun (WGS) entry which is preliminary data.</text>
</comment>
<gene>
    <name evidence="1" type="ORF">PoB_000454700</name>
</gene>
<evidence type="ECO:0000313" key="2">
    <source>
        <dbReference type="Proteomes" id="UP000735302"/>
    </source>
</evidence>
<protein>
    <submittedName>
        <fullName evidence="1">Uncharacterized protein</fullName>
    </submittedName>
</protein>
<reference evidence="1 2" key="1">
    <citation type="journal article" date="2021" name="Elife">
        <title>Chloroplast acquisition without the gene transfer in kleptoplastic sea slugs, Plakobranchus ocellatus.</title>
        <authorList>
            <person name="Maeda T."/>
            <person name="Takahashi S."/>
            <person name="Yoshida T."/>
            <person name="Shimamura S."/>
            <person name="Takaki Y."/>
            <person name="Nagai Y."/>
            <person name="Toyoda A."/>
            <person name="Suzuki Y."/>
            <person name="Arimoto A."/>
            <person name="Ishii H."/>
            <person name="Satoh N."/>
            <person name="Nishiyama T."/>
            <person name="Hasebe M."/>
            <person name="Maruyama T."/>
            <person name="Minagawa J."/>
            <person name="Obokata J."/>
            <person name="Shigenobu S."/>
        </authorList>
    </citation>
    <scope>NUCLEOTIDE SEQUENCE [LARGE SCALE GENOMIC DNA]</scope>
</reference>
<name>A0AAV3Y6F1_9GAST</name>
<sequence>MGVKNIIFGISREGKGQSGQVPRRQSRCEGVRFLSNGIPRWCWPWYHRTTSHHYRTILGARWTHGPPALANCACLCVCVREFLKPGWGEGKGEIEKEELILFEVPSRVPSPRVIHHHRGNGEGFRKDFRPVNIALWKGLDHSLSPRFLIQKYLGGRGEKERKHRLI</sequence>
<dbReference type="Proteomes" id="UP000735302">
    <property type="component" value="Unassembled WGS sequence"/>
</dbReference>
<dbReference type="EMBL" id="BLXT01000540">
    <property type="protein sequence ID" value="GFN78041.1"/>
    <property type="molecule type" value="Genomic_DNA"/>
</dbReference>
<accession>A0AAV3Y6F1</accession>
<proteinExistence type="predicted"/>
<keyword evidence="2" id="KW-1185">Reference proteome</keyword>
<evidence type="ECO:0000313" key="1">
    <source>
        <dbReference type="EMBL" id="GFN78041.1"/>
    </source>
</evidence>
<organism evidence="1 2">
    <name type="scientific">Plakobranchus ocellatus</name>
    <dbReference type="NCBI Taxonomy" id="259542"/>
    <lineage>
        <taxon>Eukaryota</taxon>
        <taxon>Metazoa</taxon>
        <taxon>Spiralia</taxon>
        <taxon>Lophotrochozoa</taxon>
        <taxon>Mollusca</taxon>
        <taxon>Gastropoda</taxon>
        <taxon>Heterobranchia</taxon>
        <taxon>Euthyneura</taxon>
        <taxon>Panpulmonata</taxon>
        <taxon>Sacoglossa</taxon>
        <taxon>Placobranchoidea</taxon>
        <taxon>Plakobranchidae</taxon>
        <taxon>Plakobranchus</taxon>
    </lineage>
</organism>